<dbReference type="EMBL" id="JAVRFH010000002">
    <property type="protein sequence ID" value="MDT0609160.1"/>
    <property type="molecule type" value="Genomic_DNA"/>
</dbReference>
<feature type="domain" description="Alpha-N-acetylglucosaminidase tim-barrel" evidence="2">
    <location>
        <begin position="35"/>
        <end position="114"/>
    </location>
</feature>
<comment type="caution">
    <text evidence="3">The sequence shown here is derived from an EMBL/GenBank/DDBJ whole genome shotgun (WGS) entry which is preliminary data.</text>
</comment>
<feature type="compositionally biased region" description="Low complexity" evidence="1">
    <location>
        <begin position="11"/>
        <end position="20"/>
    </location>
</feature>
<accession>A0ABU3AG57</accession>
<dbReference type="InterPro" id="IPR024733">
    <property type="entry name" value="NAGLU_tim-barrel"/>
</dbReference>
<feature type="region of interest" description="Disordered" evidence="1">
    <location>
        <begin position="1"/>
        <end position="39"/>
    </location>
</feature>
<feature type="region of interest" description="Disordered" evidence="1">
    <location>
        <begin position="100"/>
        <end position="137"/>
    </location>
</feature>
<evidence type="ECO:0000256" key="1">
    <source>
        <dbReference type="SAM" id="MobiDB-lite"/>
    </source>
</evidence>
<reference evidence="3" key="1">
    <citation type="submission" date="2024-05" db="EMBL/GenBank/DDBJ databases">
        <title>30 novel species of actinomycetes from the DSMZ collection.</title>
        <authorList>
            <person name="Nouioui I."/>
        </authorList>
    </citation>
    <scope>NUCLEOTIDE SEQUENCE</scope>
    <source>
        <strain evidence="3">DSM 40712</strain>
    </source>
</reference>
<sequence>MSCRPARCTLRAPGRGRWQGPPRPGSQESPRGCPVDTSKPLIVDGLSDRCNGPAREPLRHGAPHTFGAIPDFGGHTTIGADPAVWTERFTQWCSKPGSSLSDIAHLPEDTGQNPGRTGAAGTGRAAEVGTGAARTTDAHRIDLVDVARQALANRNRVCSRRSRPPRKQGT</sequence>
<organism evidence="3 4">
    <name type="scientific">Streptomyces lancefieldiae</name>
    <dbReference type="NCBI Taxonomy" id="3075520"/>
    <lineage>
        <taxon>Bacteria</taxon>
        <taxon>Bacillati</taxon>
        <taxon>Actinomycetota</taxon>
        <taxon>Actinomycetes</taxon>
        <taxon>Kitasatosporales</taxon>
        <taxon>Streptomycetaceae</taxon>
        <taxon>Streptomyces</taxon>
    </lineage>
</organism>
<evidence type="ECO:0000313" key="4">
    <source>
        <dbReference type="Proteomes" id="UP001180724"/>
    </source>
</evidence>
<dbReference type="Pfam" id="PF05089">
    <property type="entry name" value="NAGLU"/>
    <property type="match status" value="1"/>
</dbReference>
<keyword evidence="4" id="KW-1185">Reference proteome</keyword>
<feature type="compositionally biased region" description="Low complexity" evidence="1">
    <location>
        <begin position="115"/>
        <end position="135"/>
    </location>
</feature>
<proteinExistence type="predicted"/>
<gene>
    <name evidence="3" type="ORF">RM812_02775</name>
</gene>
<protein>
    <recommendedName>
        <fullName evidence="2">Alpha-N-acetylglucosaminidase tim-barrel domain-containing protein</fullName>
    </recommendedName>
</protein>
<dbReference type="RefSeq" id="WP_311570750.1">
    <property type="nucleotide sequence ID" value="NZ_JAVRFH010000002.1"/>
</dbReference>
<evidence type="ECO:0000259" key="2">
    <source>
        <dbReference type="Pfam" id="PF05089"/>
    </source>
</evidence>
<dbReference type="Proteomes" id="UP001180724">
    <property type="component" value="Unassembled WGS sequence"/>
</dbReference>
<name>A0ABU3AG57_9ACTN</name>
<evidence type="ECO:0000313" key="3">
    <source>
        <dbReference type="EMBL" id="MDT0609160.1"/>
    </source>
</evidence>